<dbReference type="PROSITE" id="PS51257">
    <property type="entry name" value="PROKAR_LIPOPROTEIN"/>
    <property type="match status" value="1"/>
</dbReference>
<dbReference type="Gene3D" id="2.60.40.3690">
    <property type="match status" value="1"/>
</dbReference>
<protein>
    <recommendedName>
        <fullName evidence="10">Fimbrial subunit protein C-terminal domain-containing protein</fullName>
    </recommendedName>
</protein>
<accession>A0A840CZD7</accession>
<dbReference type="RefSeq" id="WP_158332251.1">
    <property type="nucleotide sequence ID" value="NZ_JACIER010000010.1"/>
</dbReference>
<comment type="similarity">
    <text evidence="2">Belongs to the bacteroidetes fimbrillin superfamily. FimA/Mfa1 family.</text>
</comment>
<dbReference type="GO" id="GO:0009418">
    <property type="term" value="C:pilus shaft"/>
    <property type="evidence" value="ECO:0007669"/>
    <property type="project" value="InterPro"/>
</dbReference>
<evidence type="ECO:0000256" key="4">
    <source>
        <dbReference type="ARBA" id="ARBA00023263"/>
    </source>
</evidence>
<evidence type="ECO:0000256" key="1">
    <source>
        <dbReference type="ARBA" id="ARBA00004561"/>
    </source>
</evidence>
<feature type="domain" description="Minor fimbrium subunit Mfa1 C-terminal" evidence="7">
    <location>
        <begin position="350"/>
        <end position="429"/>
    </location>
</feature>
<feature type="signal peptide" evidence="5">
    <location>
        <begin position="1"/>
        <end position="25"/>
    </location>
</feature>
<reference evidence="8" key="1">
    <citation type="submission" date="2020-08" db="EMBL/GenBank/DDBJ databases">
        <title>Genomic Encyclopedia of Type Strains, Phase IV (KMG-IV): sequencing the most valuable type-strain genomes for metagenomic binning, comparative biology and taxonomic classification.</title>
        <authorList>
            <person name="Goeker M."/>
        </authorList>
    </citation>
    <scope>NUCLEOTIDE SEQUENCE [LARGE SCALE GENOMIC DNA]</scope>
    <source>
        <strain evidence="8">DSM 105720</strain>
    </source>
</reference>
<comment type="subcellular location">
    <subcellularLocation>
        <location evidence="1">Fimbrium</location>
    </subcellularLocation>
</comment>
<evidence type="ECO:0000256" key="3">
    <source>
        <dbReference type="ARBA" id="ARBA00022729"/>
    </source>
</evidence>
<comment type="caution">
    <text evidence="8">The sequence shown here is derived from an EMBL/GenBank/DDBJ whole genome shotgun (WGS) entry which is preliminary data.</text>
</comment>
<keyword evidence="4" id="KW-0281">Fimbrium</keyword>
<dbReference type="NCBIfam" id="NF038041">
    <property type="entry name" value="fim_Mfa1_fam"/>
    <property type="match status" value="1"/>
</dbReference>
<organism evidence="8 9">
    <name type="scientific">Bacteroides reticulotermitis</name>
    <dbReference type="NCBI Taxonomy" id="1133319"/>
    <lineage>
        <taxon>Bacteria</taxon>
        <taxon>Pseudomonadati</taxon>
        <taxon>Bacteroidota</taxon>
        <taxon>Bacteroidia</taxon>
        <taxon>Bacteroidales</taxon>
        <taxon>Bacteroidaceae</taxon>
        <taxon>Bacteroides</taxon>
    </lineage>
</organism>
<dbReference type="Pfam" id="PF06321">
    <property type="entry name" value="P_gingi_FimA"/>
    <property type="match status" value="1"/>
</dbReference>
<proteinExistence type="inferred from homology"/>
<dbReference type="AlphaFoldDB" id="A0A840CZD7"/>
<evidence type="ECO:0000256" key="2">
    <source>
        <dbReference type="ARBA" id="ARBA00006011"/>
    </source>
</evidence>
<dbReference type="Pfam" id="PF15495">
    <property type="entry name" value="Fimbrillin_C"/>
    <property type="match status" value="1"/>
</dbReference>
<feature type="chain" id="PRO_5032953871" description="Fimbrial subunit protein C-terminal domain-containing protein" evidence="5">
    <location>
        <begin position="26"/>
        <end position="435"/>
    </location>
</feature>
<dbReference type="Gene3D" id="2.60.40.2580">
    <property type="match status" value="1"/>
</dbReference>
<dbReference type="InterPro" id="IPR047786">
    <property type="entry name" value="Mfa1_fim"/>
</dbReference>
<evidence type="ECO:0000256" key="5">
    <source>
        <dbReference type="SAM" id="SignalP"/>
    </source>
</evidence>
<evidence type="ECO:0008006" key="10">
    <source>
        <dbReference type="Google" id="ProtNLM"/>
    </source>
</evidence>
<evidence type="ECO:0000313" key="9">
    <source>
        <dbReference type="Proteomes" id="UP000560658"/>
    </source>
</evidence>
<evidence type="ECO:0000313" key="8">
    <source>
        <dbReference type="EMBL" id="MBB4044706.1"/>
    </source>
</evidence>
<dbReference type="EMBL" id="JACIER010000010">
    <property type="protein sequence ID" value="MBB4044706.1"/>
    <property type="molecule type" value="Genomic_DNA"/>
</dbReference>
<name>A0A840CZD7_9BACE</name>
<keyword evidence="3 5" id="KW-0732">Signal</keyword>
<keyword evidence="9" id="KW-1185">Reference proteome</keyword>
<feature type="domain" description="Major fimbrial subunit protein N-terminal" evidence="6">
    <location>
        <begin position="41"/>
        <end position="163"/>
    </location>
</feature>
<gene>
    <name evidence="8" type="ORF">GGR06_002504</name>
</gene>
<dbReference type="InterPro" id="IPR029140">
    <property type="entry name" value="Mfa1_C"/>
</dbReference>
<evidence type="ECO:0000259" key="6">
    <source>
        <dbReference type="Pfam" id="PF06321"/>
    </source>
</evidence>
<sequence length="435" mass="46726">MMKNFKYVMMMAAALTLGFSSCSNNDDLGNGETIESGRPTKMTLAITQPTTYAGGDDNATAAEVDIKTVDVYIYNGTTFMKREHFAIGDFDSAGDNAWKLKNEKRITTTTGAKTIYVGVNLPSTLAGDIEGTNPGTIAQTVADAAALNSDGFAMFSRTKATADLVDVDATDYDTKNTVSTTVARLLAKVVVKEGSTLSGESLEGDLTDLKFTINNVNTKFFPLPSATFLDPNHTSPWSATSTDFIKEGTVYMAVGESSTAVTTTDHAIYTTENTSAGELQGDHTYVRVKGIFVPSTIKEWDGSSLTTSSTAHIKGNDFYKVVVDGEKHFFSNGAQAADYANKKANDVYVTYTGGVTYYNVFLNPVPAKGEKKFDVLRNTIYTVNITKVNGVGEGDGENTVVTDPEEPIAAPTNLSVEIDIEDWSTNDQDSELTGK</sequence>
<dbReference type="Proteomes" id="UP000560658">
    <property type="component" value="Unassembled WGS sequence"/>
</dbReference>
<evidence type="ECO:0000259" key="7">
    <source>
        <dbReference type="Pfam" id="PF15495"/>
    </source>
</evidence>
<dbReference type="InterPro" id="IPR029141">
    <property type="entry name" value="FimA_N"/>
</dbReference>